<proteinExistence type="predicted"/>
<reference evidence="2 3" key="1">
    <citation type="submission" date="2018-06" db="EMBL/GenBank/DDBJ databases">
        <title>Azoarcus communis strain SWub3 genome.</title>
        <authorList>
            <person name="Zorraquino Salvo V."/>
            <person name="Toubiana D."/>
            <person name="Blumwald E."/>
        </authorList>
    </citation>
    <scope>NUCLEOTIDE SEQUENCE [LARGE SCALE GENOMIC DNA]</scope>
    <source>
        <strain evidence="2 3">SWub3</strain>
    </source>
</reference>
<comment type="caution">
    <text evidence="2">The sequence shown here is derived from an EMBL/GenBank/DDBJ whole genome shotgun (WGS) entry which is preliminary data.</text>
</comment>
<dbReference type="Proteomes" id="UP000248259">
    <property type="component" value="Unassembled WGS sequence"/>
</dbReference>
<sequence length="237" mass="26750">MTLPSILADLVEWIEAHGTTVDLLKWAVVGIVAWALGVFRFLKAKLKRPKLEIEALTSRCIWQELGVVDETDHNARVIFLIEAGINNPTTDPMVVRDFTLKVRRLKRWLVRNHVLNAVTLPSRVRHNIGDITRLLKNWFSNFAEGPDTLTLGARIEPRDCQSGFLLFVSVSWGYMRPHIKNGAVPVKLYARLTTGETLVARSNIVLMDDHAAFEAMVPGVLAHVENRSTWNIIRAQA</sequence>
<dbReference type="EMBL" id="QKOE01000045">
    <property type="protein sequence ID" value="PZA14288.1"/>
    <property type="molecule type" value="Genomic_DNA"/>
</dbReference>
<dbReference type="AlphaFoldDB" id="A0A323V2D0"/>
<evidence type="ECO:0000313" key="2">
    <source>
        <dbReference type="EMBL" id="PZA14288.1"/>
    </source>
</evidence>
<organism evidence="2 3">
    <name type="scientific">Parazoarcus communis SWub3 = DSM 12120</name>
    <dbReference type="NCBI Taxonomy" id="1121029"/>
    <lineage>
        <taxon>Bacteria</taxon>
        <taxon>Pseudomonadati</taxon>
        <taxon>Pseudomonadota</taxon>
        <taxon>Betaproteobacteria</taxon>
        <taxon>Rhodocyclales</taxon>
        <taxon>Zoogloeaceae</taxon>
        <taxon>Parazoarcus</taxon>
    </lineage>
</organism>
<keyword evidence="1" id="KW-0812">Transmembrane</keyword>
<gene>
    <name evidence="2" type="ORF">DNK49_22670</name>
</gene>
<protein>
    <submittedName>
        <fullName evidence="2">Uncharacterized protein</fullName>
    </submittedName>
</protein>
<feature type="transmembrane region" description="Helical" evidence="1">
    <location>
        <begin position="23"/>
        <end position="42"/>
    </location>
</feature>
<evidence type="ECO:0000256" key="1">
    <source>
        <dbReference type="SAM" id="Phobius"/>
    </source>
</evidence>
<keyword evidence="1" id="KW-0472">Membrane</keyword>
<keyword evidence="3" id="KW-1185">Reference proteome</keyword>
<dbReference type="RefSeq" id="WP_110530323.1">
    <property type="nucleotide sequence ID" value="NZ_QKOE01000045.1"/>
</dbReference>
<keyword evidence="1" id="KW-1133">Transmembrane helix</keyword>
<dbReference type="OrthoDB" id="9182364at2"/>
<evidence type="ECO:0000313" key="3">
    <source>
        <dbReference type="Proteomes" id="UP000248259"/>
    </source>
</evidence>
<name>A0A323V2D0_9RHOO</name>
<accession>A0A323V2D0</accession>